<protein>
    <submittedName>
        <fullName evidence="1">Uncharacterized protein</fullName>
    </submittedName>
</protein>
<organism evidence="1">
    <name type="scientific">Fusobacterium phage Funu2</name>
    <dbReference type="NCBI Taxonomy" id="1640978"/>
    <lineage>
        <taxon>Viruses</taxon>
        <taxon>Duplodnaviria</taxon>
        <taxon>Heunggongvirae</taxon>
        <taxon>Uroviricota</taxon>
        <taxon>Caudoviricetes</taxon>
    </lineage>
</organism>
<gene>
    <name evidence="1" type="ORF">HMPREF1994_00023</name>
</gene>
<sequence>MKFKLSQFAKNELRKYQVTRKSEYDMHNPDGAKEVYHWDMIIYKKTLKVATADPNSAIKVLNQLNGKILKSYGLRLGDIITVESINYRVVELLPRLYADFNEFVLEMMKDE</sequence>
<dbReference type="EMBL" id="KR131711">
    <property type="protein sequence ID" value="AKC57582.1"/>
    <property type="molecule type" value="Genomic_DNA"/>
</dbReference>
<name>A0A0E3Y6B6_9CAUD</name>
<accession>A0A0E3Y6B6</accession>
<proteinExistence type="predicted"/>
<reference evidence="1" key="1">
    <citation type="submission" date="2015-04" db="EMBL/GenBank/DDBJ databases">
        <title>The Genome Sequence of Fusobacterium phage Funu2.</title>
        <authorList>
            <consortium name="The Broad Institute Genomics Platform"/>
            <person name="Earl A."/>
            <person name="Allen-Vercoe E."/>
            <person name="Daigneault M."/>
            <person name="Young S."/>
            <person name="Zeng Q."/>
            <person name="Gargeya S."/>
            <person name="Fitzgerald M."/>
            <person name="Abouelleil A."/>
            <person name="Alvarado L."/>
            <person name="Chapman S."/>
            <person name="Gainer-Dewar J."/>
            <person name="Goldberg J."/>
            <person name="Griggs A."/>
            <person name="Gujja S."/>
            <person name="Hansen M."/>
            <person name="Howarth C."/>
            <person name="Imamovic A."/>
            <person name="Ireland A."/>
            <person name="Larimer J."/>
            <person name="McCowan C."/>
            <person name="Murphy C."/>
            <person name="Pearson M."/>
            <person name="Poon T."/>
            <person name="Priest M."/>
            <person name="Roberts A."/>
            <person name="Saif S."/>
            <person name="Shea T."/>
            <person name="Sykes S."/>
            <person name="Wortman J."/>
            <person name="Nusbaum C."/>
            <person name="Birren B."/>
        </authorList>
    </citation>
    <scope>NUCLEOTIDE SEQUENCE</scope>
</reference>
<evidence type="ECO:0000313" key="1">
    <source>
        <dbReference type="EMBL" id="AKC57582.1"/>
    </source>
</evidence>